<dbReference type="AlphaFoldDB" id="A0A8D8RFP9"/>
<sequence>MLFNSKLVILLSSCILLITIRSSLCRSASIPRSVFNVPSFSSCSSSVCSICLRLEVSTSFIERMLGQNTPKSSSVTVDIMSVYHPLTTSSTVVLASSLRTRANFAFVSNGFSLLLGIETKKIDLSNRIEIETSKSIFGIFSSLDYTDDRFR</sequence>
<evidence type="ECO:0000256" key="1">
    <source>
        <dbReference type="SAM" id="SignalP"/>
    </source>
</evidence>
<proteinExistence type="predicted"/>
<dbReference type="EMBL" id="HBUF01150407">
    <property type="protein sequence ID" value="CAG6648104.1"/>
    <property type="molecule type" value="Transcribed_RNA"/>
</dbReference>
<protein>
    <recommendedName>
        <fullName evidence="3">Secreted protein</fullName>
    </recommendedName>
</protein>
<evidence type="ECO:0000313" key="2">
    <source>
        <dbReference type="EMBL" id="CAG6648104.1"/>
    </source>
</evidence>
<organism evidence="2">
    <name type="scientific">Cacopsylla melanoneura</name>
    <dbReference type="NCBI Taxonomy" id="428564"/>
    <lineage>
        <taxon>Eukaryota</taxon>
        <taxon>Metazoa</taxon>
        <taxon>Ecdysozoa</taxon>
        <taxon>Arthropoda</taxon>
        <taxon>Hexapoda</taxon>
        <taxon>Insecta</taxon>
        <taxon>Pterygota</taxon>
        <taxon>Neoptera</taxon>
        <taxon>Paraneoptera</taxon>
        <taxon>Hemiptera</taxon>
        <taxon>Sternorrhyncha</taxon>
        <taxon>Psylloidea</taxon>
        <taxon>Psyllidae</taxon>
        <taxon>Psyllinae</taxon>
        <taxon>Cacopsylla</taxon>
    </lineage>
</organism>
<feature type="signal peptide" evidence="1">
    <location>
        <begin position="1"/>
        <end position="25"/>
    </location>
</feature>
<evidence type="ECO:0008006" key="3">
    <source>
        <dbReference type="Google" id="ProtNLM"/>
    </source>
</evidence>
<reference evidence="2" key="1">
    <citation type="submission" date="2021-05" db="EMBL/GenBank/DDBJ databases">
        <authorList>
            <person name="Alioto T."/>
            <person name="Alioto T."/>
            <person name="Gomez Garrido J."/>
        </authorList>
    </citation>
    <scope>NUCLEOTIDE SEQUENCE</scope>
</reference>
<name>A0A8D8RFP9_9HEMI</name>
<accession>A0A8D8RFP9</accession>
<keyword evidence="1" id="KW-0732">Signal</keyword>
<feature type="chain" id="PRO_5034928998" description="Secreted protein" evidence="1">
    <location>
        <begin position="26"/>
        <end position="151"/>
    </location>
</feature>